<evidence type="ECO:0000313" key="1">
    <source>
        <dbReference type="EMBL" id="KAH9529600.1"/>
    </source>
</evidence>
<name>A0A922LDK6_DERFA</name>
<organism evidence="1 2">
    <name type="scientific">Dermatophagoides farinae</name>
    <name type="common">American house dust mite</name>
    <dbReference type="NCBI Taxonomy" id="6954"/>
    <lineage>
        <taxon>Eukaryota</taxon>
        <taxon>Metazoa</taxon>
        <taxon>Ecdysozoa</taxon>
        <taxon>Arthropoda</taxon>
        <taxon>Chelicerata</taxon>
        <taxon>Arachnida</taxon>
        <taxon>Acari</taxon>
        <taxon>Acariformes</taxon>
        <taxon>Sarcoptiformes</taxon>
        <taxon>Astigmata</taxon>
        <taxon>Psoroptidia</taxon>
        <taxon>Analgoidea</taxon>
        <taxon>Pyroglyphidae</taxon>
        <taxon>Dermatophagoidinae</taxon>
        <taxon>Dermatophagoides</taxon>
    </lineage>
</organism>
<sequence>MTKTELGQYFRINSLIAISFCCNFGPIKKIRCYNNNKLFKMDYMNYYFNDQLQEIQLVDNNDLN</sequence>
<dbReference type="AlphaFoldDB" id="A0A922LDK6"/>
<reference evidence="1" key="2">
    <citation type="journal article" date="2022" name="Res Sq">
        <title>Comparative Genomics Reveals Insights into the Divergent Evolution of Astigmatic Mites and Household Pest Adaptations.</title>
        <authorList>
            <person name="Xiong Q."/>
            <person name="Wan A.T.-Y."/>
            <person name="Liu X.-Y."/>
            <person name="Fung C.S.-H."/>
            <person name="Xiao X."/>
            <person name="Malainual N."/>
            <person name="Hou J."/>
            <person name="Wang L."/>
            <person name="Wang M."/>
            <person name="Yang K."/>
            <person name="Cui Y."/>
            <person name="Leung E."/>
            <person name="Nong W."/>
            <person name="Shin S.-K."/>
            <person name="Au S."/>
            <person name="Jeong K.Y."/>
            <person name="Chew F.T."/>
            <person name="Hui J."/>
            <person name="Leung T.F."/>
            <person name="Tungtrongchitr A."/>
            <person name="Zhong N."/>
            <person name="Liu Z."/>
            <person name="Tsui S."/>
        </authorList>
    </citation>
    <scope>NUCLEOTIDE SEQUENCE</scope>
    <source>
        <strain evidence="1">Derf</strain>
        <tissue evidence="1">Whole organism</tissue>
    </source>
</reference>
<keyword evidence="2" id="KW-1185">Reference proteome</keyword>
<proteinExistence type="predicted"/>
<protein>
    <submittedName>
        <fullName evidence="1">Uncharacterized protein</fullName>
    </submittedName>
</protein>
<evidence type="ECO:0000313" key="2">
    <source>
        <dbReference type="Proteomes" id="UP000790347"/>
    </source>
</evidence>
<reference evidence="1" key="1">
    <citation type="submission" date="2013-05" db="EMBL/GenBank/DDBJ databases">
        <authorList>
            <person name="Yim A.K.Y."/>
            <person name="Chan T.F."/>
            <person name="Ji K.M."/>
            <person name="Liu X.Y."/>
            <person name="Zhou J.W."/>
            <person name="Li R.Q."/>
            <person name="Yang K.Y."/>
            <person name="Li J."/>
            <person name="Li M."/>
            <person name="Law P.T.W."/>
            <person name="Wu Y.L."/>
            <person name="Cai Z.L."/>
            <person name="Qin H."/>
            <person name="Bao Y."/>
            <person name="Leung R.K.K."/>
            <person name="Ng P.K.S."/>
            <person name="Zou J."/>
            <person name="Zhong X.J."/>
            <person name="Ran P.X."/>
            <person name="Zhong N.S."/>
            <person name="Liu Z.G."/>
            <person name="Tsui S.K.W."/>
        </authorList>
    </citation>
    <scope>NUCLEOTIDE SEQUENCE</scope>
    <source>
        <strain evidence="1">Derf</strain>
        <tissue evidence="1">Whole organism</tissue>
    </source>
</reference>
<comment type="caution">
    <text evidence="1">The sequence shown here is derived from an EMBL/GenBank/DDBJ whole genome shotgun (WGS) entry which is preliminary data.</text>
</comment>
<accession>A0A922LDK6</accession>
<dbReference type="Proteomes" id="UP000790347">
    <property type="component" value="Unassembled WGS sequence"/>
</dbReference>
<gene>
    <name evidence="1" type="ORF">DERF_003477</name>
</gene>
<dbReference type="EMBL" id="ASGP02000001">
    <property type="protein sequence ID" value="KAH9529600.1"/>
    <property type="molecule type" value="Genomic_DNA"/>
</dbReference>